<dbReference type="PANTHER" id="PTHR15454">
    <property type="entry name" value="NISCHARIN RELATED"/>
    <property type="match status" value="1"/>
</dbReference>
<dbReference type="Pfam" id="PF12799">
    <property type="entry name" value="LRR_4"/>
    <property type="match status" value="3"/>
</dbReference>
<gene>
    <name evidence="4" type="primary">inlA_2</name>
    <name evidence="4" type="ORF">IMCC3317_05230</name>
</gene>
<dbReference type="AlphaFoldDB" id="A0A7L4ZF87"/>
<dbReference type="PRINTS" id="PR00019">
    <property type="entry name" value="LEURICHRPT"/>
</dbReference>
<dbReference type="GO" id="GO:0007165">
    <property type="term" value="P:signal transduction"/>
    <property type="evidence" value="ECO:0007669"/>
    <property type="project" value="InterPro"/>
</dbReference>
<dbReference type="Gene3D" id="3.40.50.10140">
    <property type="entry name" value="Toll/interleukin-1 receptor homology (TIR) domain"/>
    <property type="match status" value="1"/>
</dbReference>
<dbReference type="SMART" id="SM00365">
    <property type="entry name" value="LRR_SD22"/>
    <property type="match status" value="7"/>
</dbReference>
<name>A0A7L4ZF87_9FLAO</name>
<dbReference type="SMART" id="SM00369">
    <property type="entry name" value="LRR_TYP"/>
    <property type="match status" value="6"/>
</dbReference>
<dbReference type="PANTHER" id="PTHR15454:SF56">
    <property type="entry name" value="PROTEIN PHOSPHATASE 1 REGULATORY SUBUNIT 7-RELATED"/>
    <property type="match status" value="1"/>
</dbReference>
<dbReference type="SUPFAM" id="SSF52058">
    <property type="entry name" value="L domain-like"/>
    <property type="match status" value="1"/>
</dbReference>
<dbReference type="InterPro" id="IPR025875">
    <property type="entry name" value="Leu-rich_rpt_4"/>
</dbReference>
<dbReference type="SUPFAM" id="SSF52540">
    <property type="entry name" value="P-loop containing nucleoside triphosphate hydrolases"/>
    <property type="match status" value="1"/>
</dbReference>
<evidence type="ECO:0000256" key="2">
    <source>
        <dbReference type="ARBA" id="ARBA00022737"/>
    </source>
</evidence>
<dbReference type="Pfam" id="PF08477">
    <property type="entry name" value="Roc"/>
    <property type="match status" value="1"/>
</dbReference>
<dbReference type="RefSeq" id="WP_160127935.1">
    <property type="nucleotide sequence ID" value="NZ_CP019288.1"/>
</dbReference>
<dbReference type="Pfam" id="PF13676">
    <property type="entry name" value="TIR_2"/>
    <property type="match status" value="1"/>
</dbReference>
<accession>A0A7L4ZF87</accession>
<dbReference type="Gene3D" id="3.80.10.10">
    <property type="entry name" value="Ribonuclease Inhibitor"/>
    <property type="match status" value="2"/>
</dbReference>
<sequence length="987" mass="114204">MSKEINPSDFENELEYVEAVTGINVPTKDYELNKDGKLITLNLSNNRISNIDFLTNLTSLEILDLSENKISNIDALKNLTSLTALNLYQNDISDISALSKLTSLTGLYLSDNQISDLKPLSKLTSLTIMNLDNTQIRDLNPLSELTSLIDLSLQENQISDLNPISKLTSLTELYLSSNQISNLKSLPKLTSLTYLDLSSNLISKLNPLSELKFLKTIYIDNNPCTVNENLELLENHIDFLNLWLAKNKLEDKISVLMPKKVVFLGNHASGKSSLLHYLQKETYALHTDTTHVLNVTQHKLKPTESTYVKSLFENKEKIKEILPLMYYDFGGQDFYHGLYQSFSSKTAFQIVVYCANQTEISLGEDTNGYDTYTYPLSFWLKEKEYLEKGTKNPYFIVENKIDEKVTSAFAKDYPIVCDFDAPNGIFHVFLKKLVPVNVIKENNNRLQLEYLKKQLLQELYESQVVSERVIDFYKKVYAESIEAGLKIEKRSSYTIEGISAENMLTQLQLLENSGVLFLSEDKTQVIANPKAFITHIHENILKQDSILKKEGKISFEDWKAIKKGKHAKLIESFMLKQKTMFIDTYAEAYVFPNYLPLYTQDEERYFLNVSAQHMAFSIQLQYFVPFGFINVLIHHFGKEPNKKKFWRDAIYFIQHEDEKPKANVFIVVNIPKLCLDVSVESRDTTFNVQKYKRYLWLCLSKMYHQQPLISWEDFKKEKTTSKDEIEKHLEEKALLKHNEFPETAKVSIDGKYYALLSTLKNRIDTNEYNIQVTNEQGRSKLLPLYQFQVFTEKSIKRMKKVAISYSKDDLALVNEFIKSLVPLQDDGLIESPVWYCTDLKPGTEWDKEIQENFETADMIFFMVSPNFLATNYIKEHEIKTAIQKRTKQLNANKPVGEQLKIIPIILDHCSWVRKDQTMNLGQYNALPYTAKPVLDFDNINKAWYLTTESIRIAIEHDNDSSFRLDSSKEIQKLRERLIAGYLDKNSK</sequence>
<reference evidence="4 5" key="1">
    <citation type="journal article" date="2013" name="Int. J. Syst. Evol. Microbiol.">
        <title>Kordia antarctica sp. nov., isolated from Antarctic seawater.</title>
        <authorList>
            <person name="Baek K."/>
            <person name="Choi A."/>
            <person name="Kang I."/>
            <person name="Lee K."/>
            <person name="Cho J.C."/>
        </authorList>
    </citation>
    <scope>NUCLEOTIDE SEQUENCE [LARGE SCALE GENOMIC DNA]</scope>
    <source>
        <strain evidence="4 5">IMCC3317</strain>
    </source>
</reference>
<dbReference type="EMBL" id="CP019288">
    <property type="protein sequence ID" value="QHI35177.1"/>
    <property type="molecule type" value="Genomic_DNA"/>
</dbReference>
<dbReference type="InterPro" id="IPR035897">
    <property type="entry name" value="Toll_tir_struct_dom_sf"/>
</dbReference>
<dbReference type="GO" id="GO:0005737">
    <property type="term" value="C:cytoplasm"/>
    <property type="evidence" value="ECO:0007669"/>
    <property type="project" value="TreeGrafter"/>
</dbReference>
<dbReference type="SUPFAM" id="SSF52200">
    <property type="entry name" value="Toll/Interleukin receptor TIR domain"/>
    <property type="match status" value="1"/>
</dbReference>
<dbReference type="Gene3D" id="3.40.50.300">
    <property type="entry name" value="P-loop containing nucleotide triphosphate hydrolases"/>
    <property type="match status" value="1"/>
</dbReference>
<evidence type="ECO:0000313" key="4">
    <source>
        <dbReference type="EMBL" id="QHI35177.1"/>
    </source>
</evidence>
<dbReference type="InterPro" id="IPR001611">
    <property type="entry name" value="Leu-rich_rpt"/>
</dbReference>
<dbReference type="InterPro" id="IPR027417">
    <property type="entry name" value="P-loop_NTPase"/>
</dbReference>
<dbReference type="InterPro" id="IPR003591">
    <property type="entry name" value="Leu-rich_rpt_typical-subtyp"/>
</dbReference>
<keyword evidence="5" id="KW-1185">Reference proteome</keyword>
<feature type="domain" description="TIR" evidence="3">
    <location>
        <begin position="797"/>
        <end position="977"/>
    </location>
</feature>
<proteinExistence type="predicted"/>
<dbReference type="OrthoDB" id="1148122at2"/>
<dbReference type="PROSITE" id="PS50104">
    <property type="entry name" value="TIR"/>
    <property type="match status" value="1"/>
</dbReference>
<evidence type="ECO:0000256" key="1">
    <source>
        <dbReference type="ARBA" id="ARBA00022614"/>
    </source>
</evidence>
<dbReference type="KEGG" id="kan:IMCC3317_05230"/>
<evidence type="ECO:0000313" key="5">
    <source>
        <dbReference type="Proteomes" id="UP000464657"/>
    </source>
</evidence>
<organism evidence="4 5">
    <name type="scientific">Kordia antarctica</name>
    <dbReference type="NCBI Taxonomy" id="1218801"/>
    <lineage>
        <taxon>Bacteria</taxon>
        <taxon>Pseudomonadati</taxon>
        <taxon>Bacteroidota</taxon>
        <taxon>Flavobacteriia</taxon>
        <taxon>Flavobacteriales</taxon>
        <taxon>Flavobacteriaceae</taxon>
        <taxon>Kordia</taxon>
    </lineage>
</organism>
<dbReference type="InterPro" id="IPR032675">
    <property type="entry name" value="LRR_dom_sf"/>
</dbReference>
<dbReference type="PROSITE" id="PS51450">
    <property type="entry name" value="LRR"/>
    <property type="match status" value="8"/>
</dbReference>
<evidence type="ECO:0000259" key="3">
    <source>
        <dbReference type="PROSITE" id="PS50104"/>
    </source>
</evidence>
<dbReference type="InterPro" id="IPR000157">
    <property type="entry name" value="TIR_dom"/>
</dbReference>
<protein>
    <submittedName>
        <fullName evidence="4">Internalin-A</fullName>
    </submittedName>
</protein>
<dbReference type="Proteomes" id="UP000464657">
    <property type="component" value="Chromosome"/>
</dbReference>
<keyword evidence="1" id="KW-0433">Leucine-rich repeat</keyword>
<keyword evidence="2" id="KW-0677">Repeat</keyword>